<name>A0ABT0YFL4_9ACTN</name>
<dbReference type="InterPro" id="IPR014729">
    <property type="entry name" value="Rossmann-like_a/b/a_fold"/>
</dbReference>
<accession>A0ABT0YFL4</accession>
<dbReference type="CDD" id="cd23659">
    <property type="entry name" value="USP_At3g01520-like"/>
    <property type="match status" value="1"/>
</dbReference>
<feature type="domain" description="UspA" evidence="2">
    <location>
        <begin position="151"/>
        <end position="283"/>
    </location>
</feature>
<feature type="domain" description="UspA" evidence="2">
    <location>
        <begin position="4"/>
        <end position="143"/>
    </location>
</feature>
<dbReference type="Gene3D" id="3.40.50.620">
    <property type="entry name" value="HUPs"/>
    <property type="match status" value="2"/>
</dbReference>
<evidence type="ECO:0000313" key="3">
    <source>
        <dbReference type="EMBL" id="MCM4084852.1"/>
    </source>
</evidence>
<dbReference type="InterPro" id="IPR006016">
    <property type="entry name" value="UspA"/>
</dbReference>
<evidence type="ECO:0000259" key="2">
    <source>
        <dbReference type="Pfam" id="PF00582"/>
    </source>
</evidence>
<evidence type="ECO:0000313" key="4">
    <source>
        <dbReference type="Proteomes" id="UP001523216"/>
    </source>
</evidence>
<organism evidence="3 4">
    <name type="scientific">Paractinoplanes hotanensis</name>
    <dbReference type="NCBI Taxonomy" id="2906497"/>
    <lineage>
        <taxon>Bacteria</taxon>
        <taxon>Bacillati</taxon>
        <taxon>Actinomycetota</taxon>
        <taxon>Actinomycetes</taxon>
        <taxon>Micromonosporales</taxon>
        <taxon>Micromonosporaceae</taxon>
        <taxon>Paractinoplanes</taxon>
    </lineage>
</organism>
<dbReference type="InterPro" id="IPR006015">
    <property type="entry name" value="Universal_stress_UspA"/>
</dbReference>
<dbReference type="PANTHER" id="PTHR31964">
    <property type="entry name" value="ADENINE NUCLEOTIDE ALPHA HYDROLASES-LIKE SUPERFAMILY PROTEIN"/>
    <property type="match status" value="1"/>
</dbReference>
<dbReference type="EMBL" id="JAMQOL010000085">
    <property type="protein sequence ID" value="MCM4084852.1"/>
    <property type="molecule type" value="Genomic_DNA"/>
</dbReference>
<keyword evidence="4" id="KW-1185">Reference proteome</keyword>
<dbReference type="PRINTS" id="PR01438">
    <property type="entry name" value="UNVRSLSTRESS"/>
</dbReference>
<proteinExistence type="inferred from homology"/>
<dbReference type="SUPFAM" id="SSF52402">
    <property type="entry name" value="Adenine nucleotide alpha hydrolases-like"/>
    <property type="match status" value="2"/>
</dbReference>
<comment type="caution">
    <text evidence="3">The sequence shown here is derived from an EMBL/GenBank/DDBJ whole genome shotgun (WGS) entry which is preliminary data.</text>
</comment>
<dbReference type="Proteomes" id="UP001523216">
    <property type="component" value="Unassembled WGS sequence"/>
</dbReference>
<evidence type="ECO:0000256" key="1">
    <source>
        <dbReference type="ARBA" id="ARBA00008791"/>
    </source>
</evidence>
<dbReference type="PANTHER" id="PTHR31964:SF113">
    <property type="entry name" value="USPA DOMAIN-CONTAINING PROTEIN"/>
    <property type="match status" value="1"/>
</dbReference>
<dbReference type="RefSeq" id="WP_251804591.1">
    <property type="nucleotide sequence ID" value="NZ_JAMQOL010000085.1"/>
</dbReference>
<dbReference type="Pfam" id="PF00582">
    <property type="entry name" value="Usp"/>
    <property type="match status" value="2"/>
</dbReference>
<protein>
    <submittedName>
        <fullName evidence="3">Universal stress protein</fullName>
    </submittedName>
</protein>
<reference evidence="3 4" key="1">
    <citation type="submission" date="2022-06" db="EMBL/GenBank/DDBJ databases">
        <title>Actinoplanes abujensis sp. nov., isolated from Nigerian arid soil.</title>
        <authorList>
            <person name="Ding P."/>
        </authorList>
    </citation>
    <scope>NUCLEOTIDE SEQUENCE [LARGE SCALE GENOMIC DNA]</scope>
    <source>
        <strain evidence="4">TRM88002</strain>
    </source>
</reference>
<gene>
    <name evidence="3" type="ORF">LXN57_45725</name>
</gene>
<comment type="similarity">
    <text evidence="1">Belongs to the universal stress protein A family.</text>
</comment>
<sequence length="288" mass="30016">MITRKIIVGYDRSPRSKVAADWALDEAARTGATVEFLYAYEWPAWAPAASMIPSPAVLPEEQIRRAIDDALAKAVAAAAETHPEVRTTAVTRDAGAALTLIDRSRGADLVVVGSHGYSAVSGLLGSVSVAVSAHAHCPVVVVRGRPDAHGPVVAGIDESPASHAVLGVAFDQAAARGTGLRVIRAWPPAAGIWDASPVSAGTVPAGLRHPFDELVNGWCQKFPQVHVTTHAVIEHPAAMLTDESRTAGLLVVGTHGRGSLRGLLLGSVSQHLLRHSSCPVVVAHETTS</sequence>